<name>A0A564XYU5_HYMDI</name>
<dbReference type="InterPro" id="IPR028002">
    <property type="entry name" value="Myb_DNA-bind_5"/>
</dbReference>
<accession>A0A564XYU5</accession>
<proteinExistence type="predicted"/>
<dbReference type="EMBL" id="CABIJS010000015">
    <property type="protein sequence ID" value="VUZ39433.1"/>
    <property type="molecule type" value="Genomic_DNA"/>
</dbReference>
<evidence type="ECO:0000313" key="3">
    <source>
        <dbReference type="EMBL" id="VUZ39433.1"/>
    </source>
</evidence>
<sequence>MASEAENDEVTRNPTASSNLRVKISPPQRLGIAPQIPNMSLADLDSLIEPLTRPRNDYFSEFEIQLMLEEIGKLRHIILAKEQKNGRVLKKAWEDVARNMAQRFPTEYKRTANQIKRKWKQILAKTGKKIRESQGKQEVELDGITSIVARFLASTNQHEQLVQKIEAQESNEGASPFSIQRPDRLESINNGNVSTLTEDNAQIRQFEVIGVHPSNSAVATERHLRNNSSDDDNTDDDSSNDVVMISHTRLPDRQTCNDDTFSGTHLHSVRKGRTLHNELIRQSRAEHALRMEILQMKRRYWQIKIEALFT</sequence>
<dbReference type="AlphaFoldDB" id="A0A564XYU5"/>
<dbReference type="Gene3D" id="1.10.10.60">
    <property type="entry name" value="Homeodomain-like"/>
    <property type="match status" value="1"/>
</dbReference>
<reference evidence="3 4" key="1">
    <citation type="submission" date="2019-07" db="EMBL/GenBank/DDBJ databases">
        <authorList>
            <person name="Jastrzebski P J."/>
            <person name="Paukszto L."/>
            <person name="Jastrzebski P J."/>
        </authorList>
    </citation>
    <scope>NUCLEOTIDE SEQUENCE [LARGE SCALE GENOMIC DNA]</scope>
    <source>
        <strain evidence="3 4">WMS-il1</strain>
    </source>
</reference>
<protein>
    <recommendedName>
        <fullName evidence="2">Myb/SANT-like DNA-binding domain-containing protein</fullName>
    </recommendedName>
</protein>
<organism evidence="3 4">
    <name type="scientific">Hymenolepis diminuta</name>
    <name type="common">Rat tapeworm</name>
    <dbReference type="NCBI Taxonomy" id="6216"/>
    <lineage>
        <taxon>Eukaryota</taxon>
        <taxon>Metazoa</taxon>
        <taxon>Spiralia</taxon>
        <taxon>Lophotrochozoa</taxon>
        <taxon>Platyhelminthes</taxon>
        <taxon>Cestoda</taxon>
        <taxon>Eucestoda</taxon>
        <taxon>Cyclophyllidea</taxon>
        <taxon>Hymenolepididae</taxon>
        <taxon>Hymenolepis</taxon>
    </lineage>
</organism>
<feature type="domain" description="Myb/SANT-like DNA-binding" evidence="2">
    <location>
        <begin position="55"/>
        <end position="130"/>
    </location>
</feature>
<keyword evidence="4" id="KW-1185">Reference proteome</keyword>
<gene>
    <name evidence="3" type="ORF">WMSIL1_LOCUS722</name>
</gene>
<evidence type="ECO:0000313" key="4">
    <source>
        <dbReference type="Proteomes" id="UP000321570"/>
    </source>
</evidence>
<dbReference type="Proteomes" id="UP000321570">
    <property type="component" value="Unassembled WGS sequence"/>
</dbReference>
<dbReference type="Pfam" id="PF13873">
    <property type="entry name" value="Myb_DNA-bind_5"/>
    <property type="match status" value="1"/>
</dbReference>
<evidence type="ECO:0000259" key="2">
    <source>
        <dbReference type="Pfam" id="PF13873"/>
    </source>
</evidence>
<evidence type="ECO:0000256" key="1">
    <source>
        <dbReference type="SAM" id="MobiDB-lite"/>
    </source>
</evidence>
<feature type="region of interest" description="Disordered" evidence="1">
    <location>
        <begin position="1"/>
        <end position="23"/>
    </location>
</feature>